<dbReference type="InterPro" id="IPR011701">
    <property type="entry name" value="MFS"/>
</dbReference>
<dbReference type="GO" id="GO:0005886">
    <property type="term" value="C:plasma membrane"/>
    <property type="evidence" value="ECO:0007669"/>
    <property type="project" value="UniProtKB-SubCell"/>
</dbReference>
<feature type="transmembrane region" description="Helical" evidence="7">
    <location>
        <begin position="394"/>
        <end position="411"/>
    </location>
</feature>
<proteinExistence type="predicted"/>
<feature type="transmembrane region" description="Helical" evidence="7">
    <location>
        <begin position="417"/>
        <end position="435"/>
    </location>
</feature>
<reference evidence="9 10" key="1">
    <citation type="submission" date="2020-07" db="EMBL/GenBank/DDBJ databases">
        <title>Sequencing the genomes of 1000 actinobacteria strains.</title>
        <authorList>
            <person name="Klenk H.-P."/>
        </authorList>
    </citation>
    <scope>NUCLEOTIDE SEQUENCE [LARGE SCALE GENOMIC DNA]</scope>
    <source>
        <strain evidence="9 10">DSM 45927</strain>
    </source>
</reference>
<evidence type="ECO:0000256" key="1">
    <source>
        <dbReference type="ARBA" id="ARBA00004651"/>
    </source>
</evidence>
<feature type="transmembrane region" description="Helical" evidence="7">
    <location>
        <begin position="158"/>
        <end position="181"/>
    </location>
</feature>
<keyword evidence="5 7" id="KW-1133">Transmembrane helix</keyword>
<organism evidence="9 10">
    <name type="scientific">Streptomonospora nanhaiensis</name>
    <dbReference type="NCBI Taxonomy" id="1323731"/>
    <lineage>
        <taxon>Bacteria</taxon>
        <taxon>Bacillati</taxon>
        <taxon>Actinomycetota</taxon>
        <taxon>Actinomycetes</taxon>
        <taxon>Streptosporangiales</taxon>
        <taxon>Nocardiopsidaceae</taxon>
        <taxon>Streptomonospora</taxon>
    </lineage>
</organism>
<dbReference type="AlphaFoldDB" id="A0A853BGB2"/>
<comment type="caution">
    <text evidence="9">The sequence shown here is derived from an EMBL/GenBank/DDBJ whole genome shotgun (WGS) entry which is preliminary data.</text>
</comment>
<evidence type="ECO:0000256" key="3">
    <source>
        <dbReference type="ARBA" id="ARBA00022475"/>
    </source>
</evidence>
<keyword evidence="4 7" id="KW-0812">Transmembrane</keyword>
<feature type="transmembrane region" description="Helical" evidence="7">
    <location>
        <begin position="193"/>
        <end position="213"/>
    </location>
</feature>
<evidence type="ECO:0000256" key="4">
    <source>
        <dbReference type="ARBA" id="ARBA00022692"/>
    </source>
</evidence>
<dbReference type="Proteomes" id="UP000575985">
    <property type="component" value="Unassembled WGS sequence"/>
</dbReference>
<keyword evidence="3" id="KW-1003">Cell membrane</keyword>
<feature type="transmembrane region" description="Helical" evidence="7">
    <location>
        <begin position="70"/>
        <end position="94"/>
    </location>
</feature>
<dbReference type="CDD" id="cd17321">
    <property type="entry name" value="MFS_MMR_MDR_like"/>
    <property type="match status" value="1"/>
</dbReference>
<evidence type="ECO:0000313" key="10">
    <source>
        <dbReference type="Proteomes" id="UP000575985"/>
    </source>
</evidence>
<accession>A0A853BGB2</accession>
<keyword evidence="6 7" id="KW-0472">Membrane</keyword>
<feature type="transmembrane region" description="Helical" evidence="7">
    <location>
        <begin position="347"/>
        <end position="373"/>
    </location>
</feature>
<evidence type="ECO:0000259" key="8">
    <source>
        <dbReference type="PROSITE" id="PS50850"/>
    </source>
</evidence>
<keyword evidence="2" id="KW-0813">Transport</keyword>
<feature type="transmembrane region" description="Helical" evidence="7">
    <location>
        <begin position="290"/>
        <end position="308"/>
    </location>
</feature>
<dbReference type="InterPro" id="IPR036259">
    <property type="entry name" value="MFS_trans_sf"/>
</dbReference>
<evidence type="ECO:0000256" key="2">
    <source>
        <dbReference type="ARBA" id="ARBA00022448"/>
    </source>
</evidence>
<feature type="transmembrane region" description="Helical" evidence="7">
    <location>
        <begin position="41"/>
        <end position="58"/>
    </location>
</feature>
<comment type="subcellular location">
    <subcellularLocation>
        <location evidence="1">Cell membrane</location>
        <topology evidence="1">Multi-pass membrane protein</topology>
    </subcellularLocation>
</comment>
<gene>
    <name evidence="9" type="ORF">HNR12_000656</name>
</gene>
<feature type="domain" description="Major facilitator superfamily (MFS) profile" evidence="8">
    <location>
        <begin position="1"/>
        <end position="440"/>
    </location>
</feature>
<feature type="transmembrane region" description="Helical" evidence="7">
    <location>
        <begin position="131"/>
        <end position="152"/>
    </location>
</feature>
<dbReference type="PANTHER" id="PTHR42718">
    <property type="entry name" value="MAJOR FACILITATOR SUPERFAMILY MULTIDRUG TRANSPORTER MFSC"/>
    <property type="match status" value="1"/>
</dbReference>
<dbReference type="SUPFAM" id="SSF103473">
    <property type="entry name" value="MFS general substrate transporter"/>
    <property type="match status" value="1"/>
</dbReference>
<dbReference type="InterPro" id="IPR020846">
    <property type="entry name" value="MFS_dom"/>
</dbReference>
<dbReference type="Gene3D" id="1.20.1250.20">
    <property type="entry name" value="MFS general substrate transporter like domains"/>
    <property type="match status" value="1"/>
</dbReference>
<feature type="transmembrane region" description="Helical" evidence="7">
    <location>
        <begin position="219"/>
        <end position="238"/>
    </location>
</feature>
<evidence type="ECO:0000256" key="7">
    <source>
        <dbReference type="SAM" id="Phobius"/>
    </source>
</evidence>
<dbReference type="PANTHER" id="PTHR42718:SF46">
    <property type="entry name" value="BLR6921 PROTEIN"/>
    <property type="match status" value="1"/>
</dbReference>
<dbReference type="EMBL" id="JACCFO010000001">
    <property type="protein sequence ID" value="NYI94379.1"/>
    <property type="molecule type" value="Genomic_DNA"/>
</dbReference>
<dbReference type="PROSITE" id="PS50850">
    <property type="entry name" value="MFS"/>
    <property type="match status" value="1"/>
</dbReference>
<name>A0A853BGB2_9ACTN</name>
<dbReference type="GO" id="GO:0022857">
    <property type="term" value="F:transmembrane transporter activity"/>
    <property type="evidence" value="ECO:0007669"/>
    <property type="project" value="InterPro"/>
</dbReference>
<protein>
    <submittedName>
        <fullName evidence="9">MFS family permease</fullName>
    </submittedName>
</protein>
<feature type="transmembrane region" description="Helical" evidence="7">
    <location>
        <begin position="320"/>
        <end position="341"/>
    </location>
</feature>
<evidence type="ECO:0000256" key="5">
    <source>
        <dbReference type="ARBA" id="ARBA00022989"/>
    </source>
</evidence>
<sequence length="456" mass="46461">MSRLFFLPLLCLVQVLLMIDAIVVTALPAIAADLRVDEAHLPWVGAAYLVAFGGFLVVGGRTGDLFGHRITLIAGLSLFTVASLLCGLADTPALLFAGRAAQGLGAAFASPAAFALVTTRYPEGLARNRALGIWSAVGTGGTLAGSALGGVVADLAGWRWVFLINVPAAIVLLVAVVLLLPRDPARAPGRIDIGGALLLTGGAVSIVTAAVTAEDGVDLTVMLFAVTGAGLVAAFVVVERRVRQPIVRLGLLANPYVRVANLFTVLGVPTVHSVNWFSSFYMQNELGMSATQAGLGLIPASAVIVLLSTRSGAMAARVSVRTMFLAAAAATACSLAALMFITEGGSYWTHVLPGVVLMGVSGGLSYAPSLIAATTGVPRDEQGLAGGMQNTSSQLGGAIGLALLNTVAVAAGGYGAAFMWALVLPVLMALCALTLPRRDSFPAAPGALPAEHAAHH</sequence>
<dbReference type="Gene3D" id="1.20.1720.10">
    <property type="entry name" value="Multidrug resistance protein D"/>
    <property type="match status" value="1"/>
</dbReference>
<dbReference type="Pfam" id="PF07690">
    <property type="entry name" value="MFS_1"/>
    <property type="match status" value="2"/>
</dbReference>
<feature type="transmembrane region" description="Helical" evidence="7">
    <location>
        <begin position="259"/>
        <end position="278"/>
    </location>
</feature>
<evidence type="ECO:0000256" key="6">
    <source>
        <dbReference type="ARBA" id="ARBA00023136"/>
    </source>
</evidence>
<evidence type="ECO:0000313" key="9">
    <source>
        <dbReference type="EMBL" id="NYI94379.1"/>
    </source>
</evidence>
<keyword evidence="10" id="KW-1185">Reference proteome</keyword>
<feature type="transmembrane region" description="Helical" evidence="7">
    <location>
        <begin position="100"/>
        <end position="119"/>
    </location>
</feature>